<evidence type="ECO:0000259" key="10">
    <source>
        <dbReference type="PROSITE" id="PS50157"/>
    </source>
</evidence>
<feature type="compositionally biased region" description="Low complexity" evidence="9">
    <location>
        <begin position="368"/>
        <end position="395"/>
    </location>
</feature>
<reference evidence="11 12" key="1">
    <citation type="submission" date="2017-06" db="EMBL/GenBank/DDBJ databases">
        <title>A platform for efficient transgenesis in Macrostomum lignano, a flatworm model organism for stem cell research.</title>
        <authorList>
            <person name="Berezikov E."/>
        </authorList>
    </citation>
    <scope>NUCLEOTIDE SEQUENCE [LARGE SCALE GENOMIC DNA]</scope>
    <source>
        <strain evidence="11">DV1</strain>
        <tissue evidence="11">Whole organism</tissue>
    </source>
</reference>
<dbReference type="GO" id="GO:0000978">
    <property type="term" value="F:RNA polymerase II cis-regulatory region sequence-specific DNA binding"/>
    <property type="evidence" value="ECO:0007669"/>
    <property type="project" value="TreeGrafter"/>
</dbReference>
<feature type="region of interest" description="Disordered" evidence="9">
    <location>
        <begin position="358"/>
        <end position="416"/>
    </location>
</feature>
<feature type="compositionally biased region" description="Acidic residues" evidence="9">
    <location>
        <begin position="335"/>
        <end position="344"/>
    </location>
</feature>
<dbReference type="PROSITE" id="PS00028">
    <property type="entry name" value="ZINC_FINGER_C2H2_1"/>
    <property type="match status" value="3"/>
</dbReference>
<accession>A0A267ERS9</accession>
<comment type="subcellular location">
    <subcellularLocation>
        <location evidence="1">Nucleus</location>
    </subcellularLocation>
</comment>
<evidence type="ECO:0000256" key="1">
    <source>
        <dbReference type="ARBA" id="ARBA00004123"/>
    </source>
</evidence>
<evidence type="ECO:0000256" key="3">
    <source>
        <dbReference type="ARBA" id="ARBA00022737"/>
    </source>
</evidence>
<dbReference type="OrthoDB" id="6225450at2759"/>
<evidence type="ECO:0000313" key="11">
    <source>
        <dbReference type="EMBL" id="PAA64188.1"/>
    </source>
</evidence>
<dbReference type="InterPro" id="IPR013087">
    <property type="entry name" value="Znf_C2H2_type"/>
</dbReference>
<dbReference type="InterPro" id="IPR036236">
    <property type="entry name" value="Znf_C2H2_sf"/>
</dbReference>
<dbReference type="InterPro" id="IPR050589">
    <property type="entry name" value="Ikaros_C2H2-ZF"/>
</dbReference>
<dbReference type="AlphaFoldDB" id="A0A267ERS9"/>
<dbReference type="STRING" id="282301.A0A267ERS9"/>
<dbReference type="GO" id="GO:0005634">
    <property type="term" value="C:nucleus"/>
    <property type="evidence" value="ECO:0007669"/>
    <property type="project" value="UniProtKB-SubCell"/>
</dbReference>
<organism evidence="11 12">
    <name type="scientific">Macrostomum lignano</name>
    <dbReference type="NCBI Taxonomy" id="282301"/>
    <lineage>
        <taxon>Eukaryota</taxon>
        <taxon>Metazoa</taxon>
        <taxon>Spiralia</taxon>
        <taxon>Lophotrochozoa</taxon>
        <taxon>Platyhelminthes</taxon>
        <taxon>Rhabditophora</taxon>
        <taxon>Macrostomorpha</taxon>
        <taxon>Macrostomida</taxon>
        <taxon>Macrostomidae</taxon>
        <taxon>Macrostomum</taxon>
    </lineage>
</organism>
<evidence type="ECO:0000256" key="2">
    <source>
        <dbReference type="ARBA" id="ARBA00022723"/>
    </source>
</evidence>
<evidence type="ECO:0000256" key="9">
    <source>
        <dbReference type="SAM" id="MobiDB-lite"/>
    </source>
</evidence>
<protein>
    <recommendedName>
        <fullName evidence="10">C2H2-type domain-containing protein</fullName>
    </recommendedName>
</protein>
<evidence type="ECO:0000256" key="5">
    <source>
        <dbReference type="ARBA" id="ARBA00022833"/>
    </source>
</evidence>
<dbReference type="GO" id="GO:0006357">
    <property type="term" value="P:regulation of transcription by RNA polymerase II"/>
    <property type="evidence" value="ECO:0007669"/>
    <property type="project" value="TreeGrafter"/>
</dbReference>
<feature type="domain" description="C2H2-type" evidence="10">
    <location>
        <begin position="435"/>
        <end position="463"/>
    </location>
</feature>
<feature type="domain" description="C2H2-type" evidence="10">
    <location>
        <begin position="524"/>
        <end position="546"/>
    </location>
</feature>
<dbReference type="SMART" id="SM00355">
    <property type="entry name" value="ZnF_C2H2"/>
    <property type="match status" value="7"/>
</dbReference>
<dbReference type="GO" id="GO:0008270">
    <property type="term" value="F:zinc ion binding"/>
    <property type="evidence" value="ECO:0007669"/>
    <property type="project" value="UniProtKB-KW"/>
</dbReference>
<evidence type="ECO:0000256" key="8">
    <source>
        <dbReference type="PROSITE-ProRule" id="PRU00042"/>
    </source>
</evidence>
<dbReference type="EMBL" id="NIVC01001776">
    <property type="protein sequence ID" value="PAA64188.1"/>
    <property type="molecule type" value="Genomic_DNA"/>
</dbReference>
<keyword evidence="2" id="KW-0479">Metal-binding</keyword>
<keyword evidence="4 8" id="KW-0863">Zinc-finger</keyword>
<keyword evidence="12" id="KW-1185">Reference proteome</keyword>
<evidence type="ECO:0000256" key="6">
    <source>
        <dbReference type="ARBA" id="ARBA00023125"/>
    </source>
</evidence>
<keyword evidence="7" id="KW-0539">Nucleus</keyword>
<evidence type="ECO:0000256" key="7">
    <source>
        <dbReference type="ARBA" id="ARBA00023242"/>
    </source>
</evidence>
<dbReference type="Pfam" id="PF00096">
    <property type="entry name" value="zf-C2H2"/>
    <property type="match status" value="2"/>
</dbReference>
<gene>
    <name evidence="11" type="ORF">BOX15_Mlig002829g1</name>
</gene>
<keyword evidence="6" id="KW-0238">DNA-binding</keyword>
<proteinExistence type="predicted"/>
<dbReference type="SUPFAM" id="SSF57667">
    <property type="entry name" value="beta-beta-alpha zinc fingers"/>
    <property type="match status" value="2"/>
</dbReference>
<feature type="domain" description="C2H2-type" evidence="10">
    <location>
        <begin position="494"/>
        <end position="522"/>
    </location>
</feature>
<evidence type="ECO:0000313" key="12">
    <source>
        <dbReference type="Proteomes" id="UP000215902"/>
    </source>
</evidence>
<keyword evidence="3" id="KW-0677">Repeat</keyword>
<name>A0A267ERS9_9PLAT</name>
<evidence type="ECO:0000256" key="4">
    <source>
        <dbReference type="ARBA" id="ARBA00022771"/>
    </source>
</evidence>
<dbReference type="Gene3D" id="3.30.160.60">
    <property type="entry name" value="Classic Zinc Finger"/>
    <property type="match status" value="3"/>
</dbReference>
<feature type="compositionally biased region" description="Low complexity" evidence="9">
    <location>
        <begin position="405"/>
        <end position="416"/>
    </location>
</feature>
<dbReference type="GO" id="GO:0003700">
    <property type="term" value="F:DNA-binding transcription factor activity"/>
    <property type="evidence" value="ECO:0007669"/>
    <property type="project" value="TreeGrafter"/>
</dbReference>
<feature type="compositionally biased region" description="Gly residues" evidence="9">
    <location>
        <begin position="319"/>
        <end position="334"/>
    </location>
</feature>
<sequence>MVLNLDPCHVQVLHCSHCQFLTLSVSRLLEHCHTHRQASGIVFYQCEACGLVGTHQSLLVEHARAWHRDVEPVPVKILSRSTVSNEALVTSACAFCDFTCSDDLSETNNTEPSLSEHYQTQHNVKNVTVGSGSGVRTQPRLHHDQARPEGDPDLGVAAAPCQQNLRLQHQRLSLRHRRPRRNLRLGDFDDEEDDDCVVGDMEDDGRADEAGVSNHRRGTGDLTVGSVNGVAVSDQVEDEDFAMATVGVGDTAAMRNSSTEIADCLLPSHGLTLTLVPDGPPPQSSATIDYSDTADADNDPVELPDDEAESSTTASVGPFGAGQGSGGGAGGIGFGDDDDIETDDTLSVSHKTSLLADSVDGSTPLTVPPLLRYSSRPLPATTQAAASSSSTSTSRHSTRRPPLPQLASLASPMDDSSSSLLAEDSVLYAASGRHMKCDKCEMVFGSAKALNHHQSRAHGTREELCCAECRTRFASTFSLQEHTLLVHGRIVELWCCDVCQRVFTHLSSMRRHKRLAHSNQKPIHSCGQCGMVFSRKDKLLLHHRRHIPCSMQPPPTADAAVRNAEKRAAAAAAQTVAREAAN</sequence>
<dbReference type="PANTHER" id="PTHR24404">
    <property type="entry name" value="ZINC FINGER PROTEIN"/>
    <property type="match status" value="1"/>
</dbReference>
<feature type="compositionally biased region" description="Acidic residues" evidence="9">
    <location>
        <begin position="292"/>
        <end position="309"/>
    </location>
</feature>
<dbReference type="PANTHER" id="PTHR24404:SF114">
    <property type="entry name" value="KLUMPFUSS, ISOFORM B-RELATED"/>
    <property type="match status" value="1"/>
</dbReference>
<dbReference type="Proteomes" id="UP000215902">
    <property type="component" value="Unassembled WGS sequence"/>
</dbReference>
<feature type="region of interest" description="Disordered" evidence="9">
    <location>
        <begin position="273"/>
        <end position="344"/>
    </location>
</feature>
<keyword evidence="5" id="KW-0862">Zinc</keyword>
<comment type="caution">
    <text evidence="11">The sequence shown here is derived from an EMBL/GenBank/DDBJ whole genome shotgun (WGS) entry which is preliminary data.</text>
</comment>
<dbReference type="PROSITE" id="PS50157">
    <property type="entry name" value="ZINC_FINGER_C2H2_2"/>
    <property type="match status" value="4"/>
</dbReference>
<feature type="domain" description="C2H2-type" evidence="10">
    <location>
        <begin position="44"/>
        <end position="72"/>
    </location>
</feature>